<evidence type="ECO:0000313" key="1">
    <source>
        <dbReference type="EMBL" id="RVT90169.1"/>
    </source>
</evidence>
<name>A0A437LXN7_9SPHN</name>
<keyword evidence="2" id="KW-1185">Reference proteome</keyword>
<gene>
    <name evidence="1" type="ORF">EOD43_17855</name>
</gene>
<dbReference type="AlphaFoldDB" id="A0A437LXN7"/>
<dbReference type="EMBL" id="SACN01000003">
    <property type="protein sequence ID" value="RVT90169.1"/>
    <property type="molecule type" value="Genomic_DNA"/>
</dbReference>
<comment type="caution">
    <text evidence="1">The sequence shown here is derived from an EMBL/GenBank/DDBJ whole genome shotgun (WGS) entry which is preliminary data.</text>
</comment>
<organism evidence="1 2">
    <name type="scientific">Sphingomonas crocodyli</name>
    <dbReference type="NCBI Taxonomy" id="1979270"/>
    <lineage>
        <taxon>Bacteria</taxon>
        <taxon>Pseudomonadati</taxon>
        <taxon>Pseudomonadota</taxon>
        <taxon>Alphaproteobacteria</taxon>
        <taxon>Sphingomonadales</taxon>
        <taxon>Sphingomonadaceae</taxon>
        <taxon>Sphingomonas</taxon>
    </lineage>
</organism>
<proteinExistence type="predicted"/>
<protein>
    <recommendedName>
        <fullName evidence="3">DUF4279 domain-containing protein</fullName>
    </recommendedName>
</protein>
<dbReference type="RefSeq" id="WP_127745421.1">
    <property type="nucleotide sequence ID" value="NZ_SACN01000003.1"/>
</dbReference>
<evidence type="ECO:0000313" key="2">
    <source>
        <dbReference type="Proteomes" id="UP000282971"/>
    </source>
</evidence>
<dbReference type="OrthoDB" id="2990299at2"/>
<dbReference type="Proteomes" id="UP000282971">
    <property type="component" value="Unassembled WGS sequence"/>
</dbReference>
<accession>A0A437LXN7</accession>
<evidence type="ECO:0008006" key="3">
    <source>
        <dbReference type="Google" id="ProtNLM"/>
    </source>
</evidence>
<sequence>MFGHLAWCELIKTGIGNVDASFPRMSFKYRVWFQVRHPDHDAEDIIEQLGLAVARSWQAGQPRLTARGDNMPGQFEHSLCIFDVGSGDDGQVASRLRTVINLLQTKADFMQGLTDTGGALSFHISWMVGPRGAVLNNRLLNDMAALGIDLAIDPVNNDQAGY</sequence>
<reference evidence="1 2" key="1">
    <citation type="submission" date="2019-01" db="EMBL/GenBank/DDBJ databases">
        <authorList>
            <person name="Chen W.-M."/>
        </authorList>
    </citation>
    <scope>NUCLEOTIDE SEQUENCE [LARGE SCALE GENOMIC DNA]</scope>
    <source>
        <strain evidence="1 2">CCP-7</strain>
    </source>
</reference>